<comment type="similarity">
    <text evidence="1">Belongs to the ATP synthase subunit s family.</text>
</comment>
<evidence type="ECO:0000313" key="3">
    <source>
        <dbReference type="EMBL" id="CAL1536962.1"/>
    </source>
</evidence>
<comment type="caution">
    <text evidence="3">The sequence shown here is derived from an EMBL/GenBank/DDBJ whole genome shotgun (WGS) entry which is preliminary data.</text>
</comment>
<dbReference type="EMBL" id="CAXITT010000244">
    <property type="protein sequence ID" value="CAL1536962.1"/>
    <property type="molecule type" value="Genomic_DNA"/>
</dbReference>
<dbReference type="Proteomes" id="UP001497497">
    <property type="component" value="Unassembled WGS sequence"/>
</dbReference>
<evidence type="ECO:0000256" key="2">
    <source>
        <dbReference type="ARBA" id="ARBA00076566"/>
    </source>
</evidence>
<dbReference type="FunFam" id="3.80.10.10:FF:000168">
    <property type="entry name" value="Distal membrane arm assembly complex 2"/>
    <property type="match status" value="1"/>
</dbReference>
<evidence type="ECO:0000313" key="4">
    <source>
        <dbReference type="Proteomes" id="UP001497497"/>
    </source>
</evidence>
<evidence type="ECO:0000256" key="1">
    <source>
        <dbReference type="ARBA" id="ARBA00006901"/>
    </source>
</evidence>
<dbReference type="AlphaFoldDB" id="A0AAV2HS94"/>
<reference evidence="3 4" key="1">
    <citation type="submission" date="2024-04" db="EMBL/GenBank/DDBJ databases">
        <authorList>
            <consortium name="Genoscope - CEA"/>
            <person name="William W."/>
        </authorList>
    </citation>
    <scope>NUCLEOTIDE SEQUENCE [LARGE SCALE GENOMIC DNA]</scope>
</reference>
<name>A0AAV2HS94_LYMST</name>
<dbReference type="SUPFAM" id="SSF52047">
    <property type="entry name" value="RNI-like"/>
    <property type="match status" value="1"/>
</dbReference>
<gene>
    <name evidence="3" type="ORF">GSLYS_00010875001</name>
</gene>
<organism evidence="3 4">
    <name type="scientific">Lymnaea stagnalis</name>
    <name type="common">Great pond snail</name>
    <name type="synonym">Helix stagnalis</name>
    <dbReference type="NCBI Taxonomy" id="6523"/>
    <lineage>
        <taxon>Eukaryota</taxon>
        <taxon>Metazoa</taxon>
        <taxon>Spiralia</taxon>
        <taxon>Lophotrochozoa</taxon>
        <taxon>Mollusca</taxon>
        <taxon>Gastropoda</taxon>
        <taxon>Heterobranchia</taxon>
        <taxon>Euthyneura</taxon>
        <taxon>Panpulmonata</taxon>
        <taxon>Hygrophila</taxon>
        <taxon>Lymnaeoidea</taxon>
        <taxon>Lymnaeidae</taxon>
        <taxon>Lymnaea</taxon>
    </lineage>
</organism>
<proteinExistence type="inferred from homology"/>
<keyword evidence="4" id="KW-1185">Reference proteome</keyword>
<dbReference type="Gene3D" id="3.80.10.10">
    <property type="entry name" value="Ribonuclease Inhibitor"/>
    <property type="match status" value="1"/>
</dbReference>
<protein>
    <recommendedName>
        <fullName evidence="2">ATP synthase subunit s-like protein</fullName>
    </recommendedName>
</protein>
<sequence>MSAPWNHLKQFQFKALTRNFIVASKLKKAERSTEKKVQRTTVKGPEKDADKGVKLEDSEVFWGNELIPQQFLKESPFPDPVRNTEREYFLSLRDPNRGKVGPFDSKFYSKKHGVSIDLQAWLHWDMNINDNEEIALWSKQRTWNMLKEDQRYREDRVKAVGHELGAAHFIVARGGAVKFLGREHWFVKDKKGGNSLPRNFVNDIFVEAIDLSNTLMTYVAFDNLENLSNLRYLKLNNSPHIDDWCLARLHRLAHSLEFLDIQNCPGITENGLSLLYNLPKLKGLKISNLTGVKNLGLISILLEEKLPNLTILGVEDKDVNPPTSLARGERKLVRGLLGYMEPDIDSIEVEVKNQERDNDELKGRVRIVD</sequence>
<dbReference type="InterPro" id="IPR032675">
    <property type="entry name" value="LRR_dom_sf"/>
</dbReference>
<accession>A0AAV2HS94</accession>